<feature type="coiled-coil region" evidence="1">
    <location>
        <begin position="265"/>
        <end position="302"/>
    </location>
</feature>
<dbReference type="GO" id="GO:0007097">
    <property type="term" value="P:nuclear migration"/>
    <property type="evidence" value="ECO:0007669"/>
    <property type="project" value="TreeGrafter"/>
</dbReference>
<feature type="region of interest" description="Disordered" evidence="2">
    <location>
        <begin position="74"/>
        <end position="135"/>
    </location>
</feature>
<comment type="caution">
    <text evidence="3">The sequence shown here is derived from an EMBL/GenBank/DDBJ whole genome shotgun (WGS) entry which is preliminary data.</text>
</comment>
<feature type="coiled-coil region" evidence="1">
    <location>
        <begin position="418"/>
        <end position="505"/>
    </location>
</feature>
<dbReference type="Proteomes" id="UP001165082">
    <property type="component" value="Unassembled WGS sequence"/>
</dbReference>
<evidence type="ECO:0000313" key="3">
    <source>
        <dbReference type="EMBL" id="GMH53867.1"/>
    </source>
</evidence>
<dbReference type="GO" id="GO:0007010">
    <property type="term" value="P:cytoskeleton organization"/>
    <property type="evidence" value="ECO:0007669"/>
    <property type="project" value="TreeGrafter"/>
</dbReference>
<feature type="compositionally biased region" description="Basic residues" evidence="2">
    <location>
        <begin position="120"/>
        <end position="131"/>
    </location>
</feature>
<dbReference type="GO" id="GO:0005635">
    <property type="term" value="C:nuclear envelope"/>
    <property type="evidence" value="ECO:0007669"/>
    <property type="project" value="TreeGrafter"/>
</dbReference>
<feature type="region of interest" description="Disordered" evidence="2">
    <location>
        <begin position="382"/>
        <end position="414"/>
    </location>
</feature>
<protein>
    <submittedName>
        <fullName evidence="3">Uncharacterized protein</fullName>
    </submittedName>
</protein>
<accession>A0A9W7DT45</accession>
<feature type="coiled-coil region" evidence="1">
    <location>
        <begin position="1204"/>
        <end position="1238"/>
    </location>
</feature>
<evidence type="ECO:0000256" key="1">
    <source>
        <dbReference type="SAM" id="Coils"/>
    </source>
</evidence>
<reference evidence="3" key="1">
    <citation type="submission" date="2022-07" db="EMBL/GenBank/DDBJ databases">
        <title>Genome analysis of Parmales, a sister group of diatoms, reveals the evolutionary specialization of diatoms from phago-mixotrophs to photoautotrophs.</title>
        <authorList>
            <person name="Ban H."/>
            <person name="Sato S."/>
            <person name="Yoshikawa S."/>
            <person name="Kazumasa Y."/>
            <person name="Nakamura Y."/>
            <person name="Ichinomiya M."/>
            <person name="Saitoh K."/>
            <person name="Sato N."/>
            <person name="Blanc-Mathieu R."/>
            <person name="Endo H."/>
            <person name="Kuwata A."/>
            <person name="Ogata H."/>
        </authorList>
    </citation>
    <scope>NUCLEOTIDE SEQUENCE</scope>
</reference>
<dbReference type="OrthoDB" id="10483059at2759"/>
<name>A0A9W7DT45_9STRA</name>
<feature type="compositionally biased region" description="Polar residues" evidence="2">
    <location>
        <begin position="99"/>
        <end position="112"/>
    </location>
</feature>
<evidence type="ECO:0000313" key="4">
    <source>
        <dbReference type="Proteomes" id="UP001165082"/>
    </source>
</evidence>
<keyword evidence="4" id="KW-1185">Reference proteome</keyword>
<organism evidence="3 4">
    <name type="scientific">Triparma retinervis</name>
    <dbReference type="NCBI Taxonomy" id="2557542"/>
    <lineage>
        <taxon>Eukaryota</taxon>
        <taxon>Sar</taxon>
        <taxon>Stramenopiles</taxon>
        <taxon>Ochrophyta</taxon>
        <taxon>Bolidophyceae</taxon>
        <taxon>Parmales</taxon>
        <taxon>Triparmaceae</taxon>
        <taxon>Triparma</taxon>
    </lineage>
</organism>
<feature type="coiled-coil region" evidence="1">
    <location>
        <begin position="202"/>
        <end position="229"/>
    </location>
</feature>
<feature type="coiled-coil region" evidence="1">
    <location>
        <begin position="866"/>
        <end position="893"/>
    </location>
</feature>
<dbReference type="GO" id="GO:0019894">
    <property type="term" value="F:kinesin binding"/>
    <property type="evidence" value="ECO:0007669"/>
    <property type="project" value="TreeGrafter"/>
</dbReference>
<feature type="coiled-coil region" evidence="1">
    <location>
        <begin position="601"/>
        <end position="667"/>
    </location>
</feature>
<dbReference type="PANTHER" id="PTHR21524:SF5">
    <property type="entry name" value="SPECTRIN REPEAT CONTAINING NUCLEAR ENVELOPE PROTEIN 2"/>
    <property type="match status" value="1"/>
</dbReference>
<evidence type="ECO:0000256" key="2">
    <source>
        <dbReference type="SAM" id="MobiDB-lite"/>
    </source>
</evidence>
<gene>
    <name evidence="3" type="ORF">TrRE_jg2420</name>
</gene>
<feature type="region of interest" description="Disordered" evidence="2">
    <location>
        <begin position="919"/>
        <end position="945"/>
    </location>
</feature>
<feature type="compositionally biased region" description="Polar residues" evidence="2">
    <location>
        <begin position="402"/>
        <end position="412"/>
    </location>
</feature>
<feature type="coiled-coil region" evidence="1">
    <location>
        <begin position="699"/>
        <end position="755"/>
    </location>
</feature>
<dbReference type="GO" id="GO:0048471">
    <property type="term" value="C:perinuclear region of cytoplasm"/>
    <property type="evidence" value="ECO:0007669"/>
    <property type="project" value="TreeGrafter"/>
</dbReference>
<sequence>AKPIDNYDSGEDSEISPGGVGGSILATSIARGSYSEHVMGMGDALSCMENNENAPPAAEVAVVVEDDDEAEEEEVVAEVEKKRTVRRKKKTSTLKKKLQNAQRMTASSSSDRPGTAPVPTKKKKKKAKKVRMGRDEKRKRAFSLFLHSPLRCHRFAVTASLSPLRYAVLNLNRLAELQRKFEYEYKLRADAEANSMIASQTAASLTLELKREKEKVTKAQIQASKAQTSLLAANENLLLSKQQNKEFMSEGEILKEKVRDITGKAAAAEALLEAERERNKVAKAQNSELKAAIRKLATLKETGEYTPRVNAAINDMSPPPVEPPQDSANLQQIKQLKNENIYLRKQVSSEIQCKKELQKVVESQNERLQSTNVTIRNLEGKLKAAESATSISDEGGEENRENQGPGSGNSQHPLEVENESLRRELKEVTDCYQASRKNLAVTQKALENTRAINSKTESEMGILNAQLEEVKGEVEGQAKQHKDMAALLENKVEVAERKAEGVERHYEEVRKGTEVDGRKKLACFRMSVAVMRIAGRGASSDSRLREAFFSWAYKNVSKRGEEIKEDAEIAAVKDREIARKEVAKGLAETINSKLKVAGDDRETLKGRIAELQVQVKALDAERGREKREKEDVKRKLEDQLSEKEKLYRELEGKAEEARRKMAEREESLKSKNSVEIDKALLDLEKKLRAEHGKEVCGMEERWREEMKVEERRRFEAEERGRKEVERVVEGKEKEAREAEERWKVAVEEVKIAEAERRDREVEEGRREAGRMVKDAVEMKEKEAQGMVVLVAKEWEGKMEREIKEAERGWKTKVEEVRREREEELKRELEKAELGERMKLGEERARSARVVQMAREETEAAWSRRMREEVDATEARLKGELRDAEERCLSERKELEGGKRAAVAREAEKWEKALGDAVEAGEKRRVEETEKLRGEYETRGEEGRKRVAEAAKKAIEEARRRFMDCRAEMERKAEEVEVLGGAVERLEGELKVAREEKQEVEGRVVDMMGDLERMGRREKVNMGSERRMEEEIEKLKAEVEEERGEGKKKFGEGVAKGLEEGGREVKELEGRLREREVGWENEKAKLLEGLEGWRERGRVWGEQAEVLDREILELRGEREKMIVDNKVLAEGMGRARAEAERWEGERVEMATRLAKVKKEGERVAREVRVDMGVEMEERLKEAVELGVKETSRRVEAEREGRVRVEERYRVEVERWEGERKNLEGRVEEGERRLGGAERALGRVGVLLSGLGGKVGGEREGEGEGEGGGEGEGQREGAARRLREEYEGLVRKIHERVEKGREIGSMIQECENKIAQHGKDGGSLSPGGTMSLSHVKIKRRLNEELEGFLVEIDKNRKMVKKMNVEIVQLLEKRIQVEAEGKGREKKRGELLGEKMKRVGEVVKELRGVMEGVVGDGDGAVAVE</sequence>
<dbReference type="GO" id="GO:0006997">
    <property type="term" value="P:nucleus organization"/>
    <property type="evidence" value="ECO:0007669"/>
    <property type="project" value="TreeGrafter"/>
</dbReference>
<feature type="region of interest" description="Disordered" evidence="2">
    <location>
        <begin position="1"/>
        <end position="21"/>
    </location>
</feature>
<feature type="region of interest" description="Disordered" evidence="2">
    <location>
        <begin position="1251"/>
        <end position="1277"/>
    </location>
</feature>
<feature type="region of interest" description="Disordered" evidence="2">
    <location>
        <begin position="1036"/>
        <end position="1055"/>
    </location>
</feature>
<keyword evidence="1" id="KW-0175">Coiled coil</keyword>
<dbReference type="PANTHER" id="PTHR21524">
    <property type="entry name" value="SPECTRIN REPEAT CONTAINING NUCLEAR ENVELOPE PROTEIN 2"/>
    <property type="match status" value="1"/>
</dbReference>
<feature type="compositionally biased region" description="Basic residues" evidence="2">
    <location>
        <begin position="83"/>
        <end position="98"/>
    </location>
</feature>
<feature type="non-terminal residue" evidence="3">
    <location>
        <position position="1"/>
    </location>
</feature>
<proteinExistence type="predicted"/>
<dbReference type="EMBL" id="BRXZ01004693">
    <property type="protein sequence ID" value="GMH53867.1"/>
    <property type="molecule type" value="Genomic_DNA"/>
</dbReference>